<keyword evidence="3" id="KW-1185">Reference proteome</keyword>
<reference evidence="2" key="1">
    <citation type="submission" date="2020-08" db="EMBL/GenBank/DDBJ databases">
        <title>Multicomponent nature underlies the extraordinary mechanical properties of spider dragline silk.</title>
        <authorList>
            <person name="Kono N."/>
            <person name="Nakamura H."/>
            <person name="Mori M."/>
            <person name="Yoshida Y."/>
            <person name="Ohtoshi R."/>
            <person name="Malay A.D."/>
            <person name="Moran D.A.P."/>
            <person name="Tomita M."/>
            <person name="Numata K."/>
            <person name="Arakawa K."/>
        </authorList>
    </citation>
    <scope>NUCLEOTIDE SEQUENCE</scope>
</reference>
<name>A0A8X6VBS0_TRICX</name>
<accession>A0A8X6VBS0</accession>
<dbReference type="Gene3D" id="3.30.420.10">
    <property type="entry name" value="Ribonuclease H-like superfamily/Ribonuclease H"/>
    <property type="match status" value="1"/>
</dbReference>
<feature type="region of interest" description="Disordered" evidence="1">
    <location>
        <begin position="1"/>
        <end position="22"/>
    </location>
</feature>
<evidence type="ECO:0000313" key="2">
    <source>
        <dbReference type="EMBL" id="GFY06769.1"/>
    </source>
</evidence>
<comment type="caution">
    <text evidence="2">The sequence shown here is derived from an EMBL/GenBank/DDBJ whole genome shotgun (WGS) entry which is preliminary data.</text>
</comment>
<sequence>MQEGTTDRRGRSHPPQCTTSRDDKKIVRMAVTHLSVTSRSVARHIESVTHHSVSACAIRRRLQQNGMSARRPLLGLPLTQNHRRLPHQWCDERRMRVAEWNVVFTDESRICLQHHDGRIRVWRHCGERIAEQLRYAPPHWSCTGYYVMAWYWISLSHFYRSSTHCWYFKQPALHFQGVGASCTSLPSGLGHSHISTG</sequence>
<gene>
    <name evidence="2" type="primary">NCL1_33132</name>
    <name evidence="2" type="ORF">TNCV_2203021</name>
</gene>
<proteinExistence type="predicted"/>
<organism evidence="2 3">
    <name type="scientific">Trichonephila clavipes</name>
    <name type="common">Golden silk orbweaver</name>
    <name type="synonym">Nephila clavipes</name>
    <dbReference type="NCBI Taxonomy" id="2585209"/>
    <lineage>
        <taxon>Eukaryota</taxon>
        <taxon>Metazoa</taxon>
        <taxon>Ecdysozoa</taxon>
        <taxon>Arthropoda</taxon>
        <taxon>Chelicerata</taxon>
        <taxon>Arachnida</taxon>
        <taxon>Araneae</taxon>
        <taxon>Araneomorphae</taxon>
        <taxon>Entelegynae</taxon>
        <taxon>Araneoidea</taxon>
        <taxon>Nephilidae</taxon>
        <taxon>Trichonephila</taxon>
    </lineage>
</organism>
<dbReference type="AlphaFoldDB" id="A0A8X6VBS0"/>
<evidence type="ECO:0000256" key="1">
    <source>
        <dbReference type="SAM" id="MobiDB-lite"/>
    </source>
</evidence>
<dbReference type="GO" id="GO:0003676">
    <property type="term" value="F:nucleic acid binding"/>
    <property type="evidence" value="ECO:0007669"/>
    <property type="project" value="InterPro"/>
</dbReference>
<evidence type="ECO:0000313" key="3">
    <source>
        <dbReference type="Proteomes" id="UP000887159"/>
    </source>
</evidence>
<dbReference type="EMBL" id="BMAU01021263">
    <property type="protein sequence ID" value="GFY06769.1"/>
    <property type="molecule type" value="Genomic_DNA"/>
</dbReference>
<dbReference type="InterPro" id="IPR036397">
    <property type="entry name" value="RNaseH_sf"/>
</dbReference>
<protein>
    <submittedName>
        <fullName evidence="2">Transposable element Tcb1 transposase</fullName>
    </submittedName>
</protein>
<dbReference type="Proteomes" id="UP000887159">
    <property type="component" value="Unassembled WGS sequence"/>
</dbReference>